<name>A0AAV4NE71_CAEEX</name>
<dbReference type="AlphaFoldDB" id="A0AAV4NE71"/>
<sequence length="79" mass="8993">MPWNRQLYFMTSSRAIVKSHNGAGYLFGYSCGKESSVKCRSKRGMDVEKGQRMRNGKMSRNRLVLVSVHVGICMDIYGQ</sequence>
<accession>A0AAV4NE71</accession>
<proteinExistence type="predicted"/>
<protein>
    <submittedName>
        <fullName evidence="1">Uncharacterized protein</fullName>
    </submittedName>
</protein>
<dbReference type="PROSITE" id="PS51257">
    <property type="entry name" value="PROKAR_LIPOPROTEIN"/>
    <property type="match status" value="1"/>
</dbReference>
<dbReference type="Proteomes" id="UP001054945">
    <property type="component" value="Unassembled WGS sequence"/>
</dbReference>
<evidence type="ECO:0000313" key="1">
    <source>
        <dbReference type="EMBL" id="GIX81986.1"/>
    </source>
</evidence>
<organism evidence="1 2">
    <name type="scientific">Caerostris extrusa</name>
    <name type="common">Bark spider</name>
    <name type="synonym">Caerostris bankana</name>
    <dbReference type="NCBI Taxonomy" id="172846"/>
    <lineage>
        <taxon>Eukaryota</taxon>
        <taxon>Metazoa</taxon>
        <taxon>Ecdysozoa</taxon>
        <taxon>Arthropoda</taxon>
        <taxon>Chelicerata</taxon>
        <taxon>Arachnida</taxon>
        <taxon>Araneae</taxon>
        <taxon>Araneomorphae</taxon>
        <taxon>Entelegynae</taxon>
        <taxon>Araneoidea</taxon>
        <taxon>Araneidae</taxon>
        <taxon>Caerostris</taxon>
    </lineage>
</organism>
<evidence type="ECO:0000313" key="2">
    <source>
        <dbReference type="Proteomes" id="UP001054945"/>
    </source>
</evidence>
<gene>
    <name evidence="1" type="ORF">CEXT_275971</name>
</gene>
<comment type="caution">
    <text evidence="1">The sequence shown here is derived from an EMBL/GenBank/DDBJ whole genome shotgun (WGS) entry which is preliminary data.</text>
</comment>
<reference evidence="1 2" key="1">
    <citation type="submission" date="2021-06" db="EMBL/GenBank/DDBJ databases">
        <title>Caerostris extrusa draft genome.</title>
        <authorList>
            <person name="Kono N."/>
            <person name="Arakawa K."/>
        </authorList>
    </citation>
    <scope>NUCLEOTIDE SEQUENCE [LARGE SCALE GENOMIC DNA]</scope>
</reference>
<dbReference type="EMBL" id="BPLR01003190">
    <property type="protein sequence ID" value="GIX81986.1"/>
    <property type="molecule type" value="Genomic_DNA"/>
</dbReference>
<keyword evidence="2" id="KW-1185">Reference proteome</keyword>